<protein>
    <submittedName>
        <fullName evidence="4">BTB/POZ domain-containing protein 8-like</fullName>
    </submittedName>
</protein>
<evidence type="ECO:0000313" key="4">
    <source>
        <dbReference type="RefSeq" id="XP_031573932.1"/>
    </source>
</evidence>
<dbReference type="AlphaFoldDB" id="A0A6P8J2T8"/>
<evidence type="ECO:0000313" key="3">
    <source>
        <dbReference type="Proteomes" id="UP000515163"/>
    </source>
</evidence>
<name>A0A6P8J2T8_ACTTE</name>
<organism evidence="3 4">
    <name type="scientific">Actinia tenebrosa</name>
    <name type="common">Australian red waratah sea anemone</name>
    <dbReference type="NCBI Taxonomy" id="6105"/>
    <lineage>
        <taxon>Eukaryota</taxon>
        <taxon>Metazoa</taxon>
        <taxon>Cnidaria</taxon>
        <taxon>Anthozoa</taxon>
        <taxon>Hexacorallia</taxon>
        <taxon>Actiniaria</taxon>
        <taxon>Actiniidae</taxon>
        <taxon>Actinia</taxon>
    </lineage>
</organism>
<dbReference type="PROSITE" id="PS50097">
    <property type="entry name" value="BTB"/>
    <property type="match status" value="1"/>
</dbReference>
<feature type="domain" description="BTB" evidence="2">
    <location>
        <begin position="45"/>
        <end position="114"/>
    </location>
</feature>
<dbReference type="InterPro" id="IPR011333">
    <property type="entry name" value="SKP1/BTB/POZ_sf"/>
</dbReference>
<keyword evidence="1" id="KW-1133">Transmembrane helix</keyword>
<dbReference type="Proteomes" id="UP000515163">
    <property type="component" value="Unplaced"/>
</dbReference>
<sequence length="153" mass="17752">MNKSNISKSKEFIEKERKSREGLRLSIERELVGDMIRLLDDKLYCDITFIIDDDDFPAHVAILCARAPAFSQKFLPQLLTPTAVQSCIYIQNIKPEEFSVFLRFVILVKIVKNMKNMDVFSISVFSWVVWQLSAIYLVSHLSRVYCWGLPLCL</sequence>
<keyword evidence="1" id="KW-0812">Transmembrane</keyword>
<feature type="transmembrane region" description="Helical" evidence="1">
    <location>
        <begin position="119"/>
        <end position="139"/>
    </location>
</feature>
<proteinExistence type="predicted"/>
<dbReference type="Pfam" id="PF00651">
    <property type="entry name" value="BTB"/>
    <property type="match status" value="1"/>
</dbReference>
<dbReference type="RefSeq" id="XP_031573932.1">
    <property type="nucleotide sequence ID" value="XM_031718072.1"/>
</dbReference>
<dbReference type="InterPro" id="IPR000210">
    <property type="entry name" value="BTB/POZ_dom"/>
</dbReference>
<accession>A0A6P8J2T8</accession>
<dbReference type="SUPFAM" id="SSF54695">
    <property type="entry name" value="POZ domain"/>
    <property type="match status" value="1"/>
</dbReference>
<dbReference type="KEGG" id="aten:116307764"/>
<reference evidence="4" key="1">
    <citation type="submission" date="2025-08" db="UniProtKB">
        <authorList>
            <consortium name="RefSeq"/>
        </authorList>
    </citation>
    <scope>IDENTIFICATION</scope>
    <source>
        <tissue evidence="4">Tentacle</tissue>
    </source>
</reference>
<dbReference type="InParanoid" id="A0A6P8J2T8"/>
<keyword evidence="1" id="KW-0472">Membrane</keyword>
<evidence type="ECO:0000259" key="2">
    <source>
        <dbReference type="PROSITE" id="PS50097"/>
    </source>
</evidence>
<dbReference type="Gene3D" id="3.30.710.10">
    <property type="entry name" value="Potassium Channel Kv1.1, Chain A"/>
    <property type="match status" value="1"/>
</dbReference>
<evidence type="ECO:0000256" key="1">
    <source>
        <dbReference type="SAM" id="Phobius"/>
    </source>
</evidence>
<keyword evidence="3" id="KW-1185">Reference proteome</keyword>
<dbReference type="GeneID" id="116307764"/>
<gene>
    <name evidence="4" type="primary">LOC116307764</name>
</gene>